<gene>
    <name evidence="2" type="ORF">SLEP1_g28122</name>
</gene>
<proteinExistence type="predicted"/>
<evidence type="ECO:0000313" key="3">
    <source>
        <dbReference type="Proteomes" id="UP001054252"/>
    </source>
</evidence>
<reference evidence="2 3" key="1">
    <citation type="journal article" date="2021" name="Commun. Biol.">
        <title>The genome of Shorea leprosula (Dipterocarpaceae) highlights the ecological relevance of drought in aseasonal tropical rainforests.</title>
        <authorList>
            <person name="Ng K.K.S."/>
            <person name="Kobayashi M.J."/>
            <person name="Fawcett J.A."/>
            <person name="Hatakeyama M."/>
            <person name="Paape T."/>
            <person name="Ng C.H."/>
            <person name="Ang C.C."/>
            <person name="Tnah L.H."/>
            <person name="Lee C.T."/>
            <person name="Nishiyama T."/>
            <person name="Sese J."/>
            <person name="O'Brien M.J."/>
            <person name="Copetti D."/>
            <person name="Mohd Noor M.I."/>
            <person name="Ong R.C."/>
            <person name="Putra M."/>
            <person name="Sireger I.Z."/>
            <person name="Indrioko S."/>
            <person name="Kosugi Y."/>
            <person name="Izuno A."/>
            <person name="Isagi Y."/>
            <person name="Lee S.L."/>
            <person name="Shimizu K.K."/>
        </authorList>
    </citation>
    <scope>NUCLEOTIDE SEQUENCE [LARGE SCALE GENOMIC DNA]</scope>
    <source>
        <strain evidence="2">214</strain>
    </source>
</reference>
<sequence length="108" mass="11998">MESNQDIQNLNLAIQKLIQAKQSKGDGDGFMEDDEQLLLLSRLLSQMKSLKEDDKLKQSEGLIEQKEKESAVGGKADAKNENAGQGDNEHSKISLEEIAKELRALKMV</sequence>
<dbReference type="EMBL" id="BPVZ01000048">
    <property type="protein sequence ID" value="GKV17648.1"/>
    <property type="molecule type" value="Genomic_DNA"/>
</dbReference>
<protein>
    <submittedName>
        <fullName evidence="2">Uncharacterized protein</fullName>
    </submittedName>
</protein>
<evidence type="ECO:0000256" key="1">
    <source>
        <dbReference type="SAM" id="MobiDB-lite"/>
    </source>
</evidence>
<comment type="caution">
    <text evidence="2">The sequence shown here is derived from an EMBL/GenBank/DDBJ whole genome shotgun (WGS) entry which is preliminary data.</text>
</comment>
<feature type="region of interest" description="Disordered" evidence="1">
    <location>
        <begin position="54"/>
        <end position="94"/>
    </location>
</feature>
<accession>A0AAV5JSM2</accession>
<dbReference type="AlphaFoldDB" id="A0AAV5JSM2"/>
<feature type="compositionally biased region" description="Basic and acidic residues" evidence="1">
    <location>
        <begin position="54"/>
        <end position="80"/>
    </location>
</feature>
<evidence type="ECO:0000313" key="2">
    <source>
        <dbReference type="EMBL" id="GKV17648.1"/>
    </source>
</evidence>
<dbReference type="Proteomes" id="UP001054252">
    <property type="component" value="Unassembled WGS sequence"/>
</dbReference>
<keyword evidence="3" id="KW-1185">Reference proteome</keyword>
<name>A0AAV5JSM2_9ROSI</name>
<organism evidence="2 3">
    <name type="scientific">Rubroshorea leprosula</name>
    <dbReference type="NCBI Taxonomy" id="152421"/>
    <lineage>
        <taxon>Eukaryota</taxon>
        <taxon>Viridiplantae</taxon>
        <taxon>Streptophyta</taxon>
        <taxon>Embryophyta</taxon>
        <taxon>Tracheophyta</taxon>
        <taxon>Spermatophyta</taxon>
        <taxon>Magnoliopsida</taxon>
        <taxon>eudicotyledons</taxon>
        <taxon>Gunneridae</taxon>
        <taxon>Pentapetalae</taxon>
        <taxon>rosids</taxon>
        <taxon>malvids</taxon>
        <taxon>Malvales</taxon>
        <taxon>Dipterocarpaceae</taxon>
        <taxon>Rubroshorea</taxon>
    </lineage>
</organism>